<name>A0A9P3LEY0_9APHY</name>
<accession>A0A9P3LEY0</accession>
<organism evidence="2 3">
    <name type="scientific">Phanerochaete sordida</name>
    <dbReference type="NCBI Taxonomy" id="48140"/>
    <lineage>
        <taxon>Eukaryota</taxon>
        <taxon>Fungi</taxon>
        <taxon>Dikarya</taxon>
        <taxon>Basidiomycota</taxon>
        <taxon>Agaricomycotina</taxon>
        <taxon>Agaricomycetes</taxon>
        <taxon>Polyporales</taxon>
        <taxon>Phanerochaetaceae</taxon>
        <taxon>Phanerochaete</taxon>
    </lineage>
</organism>
<keyword evidence="3" id="KW-1185">Reference proteome</keyword>
<feature type="compositionally biased region" description="Low complexity" evidence="1">
    <location>
        <begin position="381"/>
        <end position="392"/>
    </location>
</feature>
<evidence type="ECO:0000256" key="1">
    <source>
        <dbReference type="SAM" id="MobiDB-lite"/>
    </source>
</evidence>
<protein>
    <submittedName>
        <fullName evidence="2">Uncharacterized protein</fullName>
    </submittedName>
</protein>
<dbReference type="EMBL" id="BPQB01000029">
    <property type="protein sequence ID" value="GJE92996.1"/>
    <property type="molecule type" value="Genomic_DNA"/>
</dbReference>
<dbReference type="AlphaFoldDB" id="A0A9P3LEY0"/>
<evidence type="ECO:0000313" key="2">
    <source>
        <dbReference type="EMBL" id="GJE92996.1"/>
    </source>
</evidence>
<dbReference type="OrthoDB" id="3270336at2759"/>
<gene>
    <name evidence="2" type="ORF">PsYK624_091550</name>
</gene>
<feature type="region of interest" description="Disordered" evidence="1">
    <location>
        <begin position="327"/>
        <end position="358"/>
    </location>
</feature>
<evidence type="ECO:0000313" key="3">
    <source>
        <dbReference type="Proteomes" id="UP000703269"/>
    </source>
</evidence>
<reference evidence="2 3" key="1">
    <citation type="submission" date="2021-08" db="EMBL/GenBank/DDBJ databases">
        <title>Draft Genome Sequence of Phanerochaete sordida strain YK-624.</title>
        <authorList>
            <person name="Mori T."/>
            <person name="Dohra H."/>
            <person name="Suzuki T."/>
            <person name="Kawagishi H."/>
            <person name="Hirai H."/>
        </authorList>
    </citation>
    <scope>NUCLEOTIDE SEQUENCE [LARGE SCALE GENOMIC DNA]</scope>
    <source>
        <strain evidence="2 3">YK-624</strain>
    </source>
</reference>
<proteinExistence type="predicted"/>
<feature type="compositionally biased region" description="Acidic residues" evidence="1">
    <location>
        <begin position="396"/>
        <end position="408"/>
    </location>
</feature>
<dbReference type="Proteomes" id="UP000703269">
    <property type="component" value="Unassembled WGS sequence"/>
</dbReference>
<comment type="caution">
    <text evidence="2">The sequence shown here is derived from an EMBL/GenBank/DDBJ whole genome shotgun (WGS) entry which is preliminary data.</text>
</comment>
<sequence length="746" mass="85118">MIFSDQFTPPTSGVAYRQGGRLWYILNVPDPRKRQFPPADALKPDGKLDLYPEDKLEFELGAAQDFAPYRPSQPWAPFAPRKGRWLPLGWDWIFDSPYRISPIKDGDDTQWDFHSEDYRLGGFFDDNIERLVGMWGLFSQHIPFLGPYRAPKGPFPDARAADDALQAWKVHLRARLAYISWYVAKTPLMPITRPRVSDPVLNNFLDCFAEHLERAGVAVDLDAVGDRFAGDWALWKRRGIPIAYLWGSAQQSDPELKAFRADYPDNDISIPNAHTRPPRVIVQAARRDTPAGLVMRPKLKRYLDADMHHDDFINDLERINVRVYYEDSPYSPDSAPPSPTDPSLDEDDIEPLSPGYPLRFDEILPFRVTTNASNPDAMRSPPTLMTRLTTPRPETRDDDEEEVGAEDGEPQRSEGEDVALLVDRIDRMTFELGLYAEGKSSADILGDFALGANSSFVNHCAIAVPPTTEVHMLYHLLTNDDVDRSDLWTLALQFGLPFRPLFSAEFAAFYRGRERERARNEVHQRRFEPTWLLQLPEAPIPVLRSRTPQDYCLAYLRTIERVAHYPHIRRLPFYGAIVWRLALEFFGREVLTHAAVAPSDAWVAYDIGAPLEARSPYCSEVYAEPHDDPLVQLLLGQCDLDVSFWPPMHVLTNCYKWTGIWSPNLEDWFVERVKSIRDRTAIPRAVGYWRDDWGRRPSKIRNSTAYVPAAARAAAIVADAHEVHPSAIDLFARPGFVEHDPAHPLE</sequence>
<feature type="region of interest" description="Disordered" evidence="1">
    <location>
        <begin position="371"/>
        <end position="414"/>
    </location>
</feature>